<reference evidence="1" key="2">
    <citation type="journal article" date="2015" name="Fish Shellfish Immunol.">
        <title>Early steps in the European eel (Anguilla anguilla)-Vibrio vulnificus interaction in the gills: Role of the RtxA13 toxin.</title>
        <authorList>
            <person name="Callol A."/>
            <person name="Pajuelo D."/>
            <person name="Ebbesson L."/>
            <person name="Teles M."/>
            <person name="MacKenzie S."/>
            <person name="Amaro C."/>
        </authorList>
    </citation>
    <scope>NUCLEOTIDE SEQUENCE</scope>
</reference>
<protein>
    <submittedName>
        <fullName evidence="1">Uncharacterized protein</fullName>
    </submittedName>
</protein>
<sequence length="34" mass="4214">MMMMMMAKKVQRRHKVCVLYKKSIQNTMWLIKIN</sequence>
<dbReference type="AlphaFoldDB" id="A0A0E9U5A4"/>
<accession>A0A0E9U5A4</accession>
<dbReference type="EMBL" id="GBXM01047478">
    <property type="protein sequence ID" value="JAH61099.1"/>
    <property type="molecule type" value="Transcribed_RNA"/>
</dbReference>
<reference evidence="1" key="1">
    <citation type="submission" date="2014-11" db="EMBL/GenBank/DDBJ databases">
        <authorList>
            <person name="Amaro Gonzalez C."/>
        </authorList>
    </citation>
    <scope>NUCLEOTIDE SEQUENCE</scope>
</reference>
<proteinExistence type="predicted"/>
<organism evidence="1">
    <name type="scientific">Anguilla anguilla</name>
    <name type="common">European freshwater eel</name>
    <name type="synonym">Muraena anguilla</name>
    <dbReference type="NCBI Taxonomy" id="7936"/>
    <lineage>
        <taxon>Eukaryota</taxon>
        <taxon>Metazoa</taxon>
        <taxon>Chordata</taxon>
        <taxon>Craniata</taxon>
        <taxon>Vertebrata</taxon>
        <taxon>Euteleostomi</taxon>
        <taxon>Actinopterygii</taxon>
        <taxon>Neopterygii</taxon>
        <taxon>Teleostei</taxon>
        <taxon>Anguilliformes</taxon>
        <taxon>Anguillidae</taxon>
        <taxon>Anguilla</taxon>
    </lineage>
</organism>
<evidence type="ECO:0000313" key="1">
    <source>
        <dbReference type="EMBL" id="JAH61099.1"/>
    </source>
</evidence>
<name>A0A0E9U5A4_ANGAN</name>